<evidence type="ECO:0000256" key="2">
    <source>
        <dbReference type="ARBA" id="ARBA00004651"/>
    </source>
</evidence>
<dbReference type="CDD" id="cd16922">
    <property type="entry name" value="HATPase_EvgS-ArcB-TorS-like"/>
    <property type="match status" value="1"/>
</dbReference>
<dbReference type="InterPro" id="IPR003661">
    <property type="entry name" value="HisK_dim/P_dom"/>
</dbReference>
<gene>
    <name evidence="20" type="ORF">Apau_2109</name>
</gene>
<dbReference type="PRINTS" id="PR00344">
    <property type="entry name" value="BCTRLSENSOR"/>
</dbReference>
<dbReference type="AlphaFoldDB" id="E3CY33"/>
<dbReference type="FunFam" id="3.30.70.270:FF:000001">
    <property type="entry name" value="Diguanylate cyclase domain protein"/>
    <property type="match status" value="1"/>
</dbReference>
<dbReference type="PROSITE" id="PS50887">
    <property type="entry name" value="GGDEF"/>
    <property type="match status" value="1"/>
</dbReference>
<dbReference type="eggNOG" id="COG2205">
    <property type="taxonomic scope" value="Bacteria"/>
</dbReference>
<dbReference type="InterPro" id="IPR005467">
    <property type="entry name" value="His_kinase_dom"/>
</dbReference>
<dbReference type="Gene3D" id="1.20.120.160">
    <property type="entry name" value="HPT domain"/>
    <property type="match status" value="1"/>
</dbReference>
<dbReference type="Pfam" id="PF00072">
    <property type="entry name" value="Response_reg"/>
    <property type="match status" value="2"/>
</dbReference>
<accession>E3CY33</accession>
<dbReference type="PROSITE" id="PS50109">
    <property type="entry name" value="HIS_KIN"/>
    <property type="match status" value="1"/>
</dbReference>
<feature type="coiled-coil region" evidence="14">
    <location>
        <begin position="185"/>
        <end position="215"/>
    </location>
</feature>
<evidence type="ECO:0000256" key="10">
    <source>
        <dbReference type="ARBA" id="ARBA00023012"/>
    </source>
</evidence>
<feature type="modified residue" description="4-aspartylphosphate" evidence="13">
    <location>
        <position position="757"/>
    </location>
</feature>
<evidence type="ECO:0000256" key="9">
    <source>
        <dbReference type="ARBA" id="ARBA00022989"/>
    </source>
</evidence>
<dbReference type="InterPro" id="IPR036097">
    <property type="entry name" value="HisK_dim/P_sf"/>
</dbReference>
<dbReference type="CDD" id="cd01949">
    <property type="entry name" value="GGDEF"/>
    <property type="match status" value="1"/>
</dbReference>
<dbReference type="Proteomes" id="UP000005096">
    <property type="component" value="Chromosome"/>
</dbReference>
<evidence type="ECO:0000256" key="12">
    <source>
        <dbReference type="PROSITE-ProRule" id="PRU00110"/>
    </source>
</evidence>
<keyword evidence="14" id="KW-0175">Coiled coil</keyword>
<dbReference type="EMBL" id="CM001022">
    <property type="protein sequence ID" value="EFQ24520.1"/>
    <property type="molecule type" value="Genomic_DNA"/>
</dbReference>
<dbReference type="InterPro" id="IPR004358">
    <property type="entry name" value="Sig_transdc_His_kin-like_C"/>
</dbReference>
<keyword evidence="11" id="KW-0472">Membrane</keyword>
<dbReference type="PROSITE" id="PS50110">
    <property type="entry name" value="RESPONSE_REGULATORY"/>
    <property type="match status" value="2"/>
</dbReference>
<protein>
    <recommendedName>
        <fullName evidence="3">histidine kinase</fullName>
        <ecNumber evidence="3">2.7.13.3</ecNumber>
    </recommendedName>
</protein>
<feature type="region of interest" description="Disordered" evidence="15">
    <location>
        <begin position="681"/>
        <end position="704"/>
    </location>
</feature>
<dbReference type="InterPro" id="IPR001789">
    <property type="entry name" value="Sig_transdc_resp-reg_receiver"/>
</dbReference>
<dbReference type="RefSeq" id="WP_006301761.1">
    <property type="nucleotide sequence ID" value="NZ_CM001022.1"/>
</dbReference>
<evidence type="ECO:0000256" key="7">
    <source>
        <dbReference type="ARBA" id="ARBA00022741"/>
    </source>
</evidence>
<comment type="catalytic activity">
    <reaction evidence="1">
        <text>ATP + protein L-histidine = ADP + protein N-phospho-L-histidine.</text>
        <dbReference type="EC" id="2.7.13.3"/>
    </reaction>
</comment>
<dbReference type="OrthoDB" id="1314at2"/>
<dbReference type="Gene3D" id="1.10.287.130">
    <property type="match status" value="1"/>
</dbReference>
<sequence>MTFRLAELEERIRRLDQERDAVNRILDAAVGALNFSPGAHGADPNGQASPEEEREGLLRETAQKVRALVPLRALAFYLLSEDGLDFRAALTDPVGAGKSFEAELEPLVEDGTLAWALNHPHPVFVTTADGSRPLLLHALSTPNRTLGVLLGEPSCDPQTLPDIALAFLRVVLNAAAGVLQDMERVHTVQDLNARLRDQVRRLEETRLALEEAHRTKDAFLAHISHEIRTPLNGILGLSRLLGEGDLSREQEEHVSLLLLEGQILVRLLDDLLDFSKIEAGRLEVESIPFAPGQLTRDVGRAFAHRASEKGLPVEVRVRDSVPPGALGDPNRLRQILGNLLSNAVKFTSRGRVLLELDAPGDRLVWSVEDTGEGVAPEALERIFQPFVQADPSVARRHGGTGLGLPISRSLATLMGGTLEVSSSPGEGSRFVLSLPLTAAPAPTKPQALREEAPPRVSRGRILLVEDNPTSRLVGLAFLRRLGFEAQGEESGEGALERLRRERFDGVLLDIQMPGLDGVETVRALRDPETGCRDPEVPVVALTAAVTPGQRERYLEAGMDDVLSKPLVPEDLSRVLGRLLPLPEAAPVFREEELLARTGGDAALAGQVLAAFEEDLRELSGAMDQALTAGDRPALRKAAHALRGAAANLGAPGIRDAAAALEEDSGEDEERTRRLRQSLAEQARAFEGRKRTPPATEGGQTGGQEGMRILVAEDNRSSRMMLTGFLQQKGYEVEVAEDGRRALDLLLQDDPPRLAVLDWMMPGLEGPEVVRWVRRANQRDKHYTYLILLTVRGAREHLLQGLEAGADDYVIKPFDPEELEMRIASGRRVVELHEQLLYAATHDPLSGLLNRRALLEQEEAELTRSRRTGEPVSVAMMDLDRFKAINDRYGHLAGDEVLREAARLIQCNLREYDLCGRYGGEEFLLVFPGASAFEAAQVCERLRFRIADAPLEYQGQSLAFTASFGVAEYDRIGSLDALNAAADEALYRAKEAGRDRVVW</sequence>
<keyword evidence="10" id="KW-0902">Two-component regulatory system</keyword>
<dbReference type="Pfam" id="PF00512">
    <property type="entry name" value="HisKA"/>
    <property type="match status" value="1"/>
</dbReference>
<dbReference type="PANTHER" id="PTHR45339">
    <property type="entry name" value="HYBRID SIGNAL TRANSDUCTION HISTIDINE KINASE J"/>
    <property type="match status" value="1"/>
</dbReference>
<dbReference type="GO" id="GO:0005524">
    <property type="term" value="F:ATP binding"/>
    <property type="evidence" value="ECO:0007669"/>
    <property type="project" value="UniProtKB-KW"/>
</dbReference>
<dbReference type="SMART" id="SM00387">
    <property type="entry name" value="HATPase_c"/>
    <property type="match status" value="1"/>
</dbReference>
<keyword evidence="9" id="KW-1133">Transmembrane helix</keyword>
<dbReference type="SUPFAM" id="SSF47384">
    <property type="entry name" value="Homodimeric domain of signal transducing histidine kinase"/>
    <property type="match status" value="1"/>
</dbReference>
<dbReference type="HOGENOM" id="CLU_300097_0_0_0"/>
<evidence type="ECO:0000259" key="19">
    <source>
        <dbReference type="PROSITE" id="PS50894"/>
    </source>
</evidence>
<evidence type="ECO:0000256" key="14">
    <source>
        <dbReference type="SAM" id="Coils"/>
    </source>
</evidence>
<evidence type="ECO:0000256" key="11">
    <source>
        <dbReference type="ARBA" id="ARBA00023136"/>
    </source>
</evidence>
<dbReference type="InterPro" id="IPR011006">
    <property type="entry name" value="CheY-like_superfamily"/>
</dbReference>
<evidence type="ECO:0000256" key="5">
    <source>
        <dbReference type="ARBA" id="ARBA00022553"/>
    </source>
</evidence>
<dbReference type="SUPFAM" id="SSF55781">
    <property type="entry name" value="GAF domain-like"/>
    <property type="match status" value="1"/>
</dbReference>
<evidence type="ECO:0000256" key="6">
    <source>
        <dbReference type="ARBA" id="ARBA00022692"/>
    </source>
</evidence>
<dbReference type="Gene3D" id="3.30.70.270">
    <property type="match status" value="1"/>
</dbReference>
<dbReference type="PANTHER" id="PTHR45339:SF1">
    <property type="entry name" value="HYBRID SIGNAL TRANSDUCTION HISTIDINE KINASE J"/>
    <property type="match status" value="1"/>
</dbReference>
<evidence type="ECO:0000313" key="21">
    <source>
        <dbReference type="Proteomes" id="UP000005096"/>
    </source>
</evidence>
<evidence type="ECO:0000313" key="20">
    <source>
        <dbReference type="EMBL" id="EFQ24520.1"/>
    </source>
</evidence>
<feature type="domain" description="HPt" evidence="19">
    <location>
        <begin position="600"/>
        <end position="688"/>
    </location>
</feature>
<reference evidence="20 21" key="1">
    <citation type="journal article" date="2010" name="Stand. Genomic Sci.">
        <title>Non-contiguous finished genome sequence of Aminomonas paucivorans type strain (GLU-3).</title>
        <authorList>
            <person name="Pitluck S."/>
            <person name="Yasawong M."/>
            <person name="Held B."/>
            <person name="Lapidus A."/>
            <person name="Nolan M."/>
            <person name="Copeland A."/>
            <person name="Lucas S."/>
            <person name="Del Rio T.G."/>
            <person name="Tice H."/>
            <person name="Cheng J.F."/>
            <person name="Chertkov O."/>
            <person name="Goodwin L."/>
            <person name="Tapia R."/>
            <person name="Han C."/>
            <person name="Liolios K."/>
            <person name="Ivanova N."/>
            <person name="Mavromatis K."/>
            <person name="Ovchinnikova G."/>
            <person name="Pati A."/>
            <person name="Chen A."/>
            <person name="Palaniappan K."/>
            <person name="Land M."/>
            <person name="Hauser L."/>
            <person name="Chang Y.J."/>
            <person name="Jeffries C.D."/>
            <person name="Pukall R."/>
            <person name="Spring S."/>
            <person name="Rohde M."/>
            <person name="Sikorski J."/>
            <person name="Goker M."/>
            <person name="Woyke T."/>
            <person name="Bristow J."/>
            <person name="Eisen J.A."/>
            <person name="Markowitz V."/>
            <person name="Hugenholtz P."/>
            <person name="Kyrpides N.C."/>
            <person name="Klenk H.P."/>
        </authorList>
    </citation>
    <scope>NUCLEOTIDE SEQUENCE [LARGE SCALE GENOMIC DNA]</scope>
    <source>
        <strain evidence="20 21">DSM 12260</strain>
    </source>
</reference>
<evidence type="ECO:0000256" key="13">
    <source>
        <dbReference type="PROSITE-ProRule" id="PRU00169"/>
    </source>
</evidence>
<feature type="modified residue" description="Phosphohistidine" evidence="12">
    <location>
        <position position="639"/>
    </location>
</feature>
<dbReference type="CDD" id="cd17574">
    <property type="entry name" value="REC_OmpR"/>
    <property type="match status" value="1"/>
</dbReference>
<evidence type="ECO:0000256" key="3">
    <source>
        <dbReference type="ARBA" id="ARBA00012438"/>
    </source>
</evidence>
<comment type="subcellular location">
    <subcellularLocation>
        <location evidence="2">Cell membrane</location>
        <topology evidence="2">Multi-pass membrane protein</topology>
    </subcellularLocation>
</comment>
<keyword evidence="8" id="KW-0067">ATP-binding</keyword>
<evidence type="ECO:0000259" key="18">
    <source>
        <dbReference type="PROSITE" id="PS50887"/>
    </source>
</evidence>
<evidence type="ECO:0000256" key="1">
    <source>
        <dbReference type="ARBA" id="ARBA00000085"/>
    </source>
</evidence>
<dbReference type="CDD" id="cd17546">
    <property type="entry name" value="REC_hyHK_CKI1_RcsC-like"/>
    <property type="match status" value="1"/>
</dbReference>
<dbReference type="SUPFAM" id="SSF52172">
    <property type="entry name" value="CheY-like"/>
    <property type="match status" value="2"/>
</dbReference>
<dbReference type="InterPro" id="IPR029787">
    <property type="entry name" value="Nucleotide_cyclase"/>
</dbReference>
<dbReference type="Gene3D" id="3.40.50.2300">
    <property type="match status" value="2"/>
</dbReference>
<dbReference type="PROSITE" id="PS50894">
    <property type="entry name" value="HPT"/>
    <property type="match status" value="1"/>
</dbReference>
<dbReference type="CDD" id="cd00082">
    <property type="entry name" value="HisKA"/>
    <property type="match status" value="1"/>
</dbReference>
<keyword evidence="21" id="KW-1185">Reference proteome</keyword>
<dbReference type="SMART" id="SM00267">
    <property type="entry name" value="GGDEF"/>
    <property type="match status" value="1"/>
</dbReference>
<feature type="domain" description="Response regulatory" evidence="17">
    <location>
        <begin position="460"/>
        <end position="579"/>
    </location>
</feature>
<dbReference type="InterPro" id="IPR000160">
    <property type="entry name" value="GGDEF_dom"/>
</dbReference>
<feature type="domain" description="Response regulatory" evidence="17">
    <location>
        <begin position="707"/>
        <end position="826"/>
    </location>
</feature>
<dbReference type="InterPro" id="IPR036641">
    <property type="entry name" value="HPT_dom_sf"/>
</dbReference>
<dbReference type="GO" id="GO:0000155">
    <property type="term" value="F:phosphorelay sensor kinase activity"/>
    <property type="evidence" value="ECO:0007669"/>
    <property type="project" value="InterPro"/>
</dbReference>
<dbReference type="Pfam" id="PF00990">
    <property type="entry name" value="GGDEF"/>
    <property type="match status" value="1"/>
</dbReference>
<organism evidence="20 21">
    <name type="scientific">Aminomonas paucivorans DSM 12260</name>
    <dbReference type="NCBI Taxonomy" id="584708"/>
    <lineage>
        <taxon>Bacteria</taxon>
        <taxon>Thermotogati</taxon>
        <taxon>Synergistota</taxon>
        <taxon>Synergistia</taxon>
        <taxon>Synergistales</taxon>
        <taxon>Synergistaceae</taxon>
        <taxon>Aminomonas</taxon>
    </lineage>
</organism>
<dbReference type="Gene3D" id="3.30.565.10">
    <property type="entry name" value="Histidine kinase-like ATPase, C-terminal domain"/>
    <property type="match status" value="1"/>
</dbReference>
<dbReference type="PaxDb" id="584708-Apau_2109"/>
<dbReference type="InterPro" id="IPR008207">
    <property type="entry name" value="Sig_transdc_His_kin_Hpt_dom"/>
</dbReference>
<dbReference type="SMART" id="SM00448">
    <property type="entry name" value="REC"/>
    <property type="match status" value="2"/>
</dbReference>
<proteinExistence type="predicted"/>
<evidence type="ECO:0000256" key="15">
    <source>
        <dbReference type="SAM" id="MobiDB-lite"/>
    </source>
</evidence>
<evidence type="ECO:0000256" key="4">
    <source>
        <dbReference type="ARBA" id="ARBA00022475"/>
    </source>
</evidence>
<dbReference type="InterPro" id="IPR043128">
    <property type="entry name" value="Rev_trsase/Diguanyl_cyclase"/>
</dbReference>
<dbReference type="Pfam" id="PF01627">
    <property type="entry name" value="Hpt"/>
    <property type="match status" value="1"/>
</dbReference>
<dbReference type="SUPFAM" id="SSF47226">
    <property type="entry name" value="Histidine-containing phosphotransfer domain, HPT domain"/>
    <property type="match status" value="1"/>
</dbReference>
<dbReference type="SUPFAM" id="SSF55073">
    <property type="entry name" value="Nucleotide cyclase"/>
    <property type="match status" value="1"/>
</dbReference>
<dbReference type="EC" id="2.7.13.3" evidence="3"/>
<keyword evidence="7" id="KW-0547">Nucleotide-binding</keyword>
<name>E3CY33_9BACT</name>
<dbReference type="STRING" id="584708.Apau_2109"/>
<keyword evidence="4" id="KW-1003">Cell membrane</keyword>
<dbReference type="InterPro" id="IPR003594">
    <property type="entry name" value="HATPase_dom"/>
</dbReference>
<dbReference type="Pfam" id="PF02518">
    <property type="entry name" value="HATPase_c"/>
    <property type="match status" value="1"/>
</dbReference>
<keyword evidence="5 13" id="KW-0597">Phosphoprotein</keyword>
<evidence type="ECO:0000259" key="17">
    <source>
        <dbReference type="PROSITE" id="PS50110"/>
    </source>
</evidence>
<dbReference type="SMART" id="SM00388">
    <property type="entry name" value="HisKA"/>
    <property type="match status" value="1"/>
</dbReference>
<dbReference type="GO" id="GO:0005886">
    <property type="term" value="C:plasma membrane"/>
    <property type="evidence" value="ECO:0007669"/>
    <property type="project" value="UniProtKB-SubCell"/>
</dbReference>
<evidence type="ECO:0000256" key="8">
    <source>
        <dbReference type="ARBA" id="ARBA00022840"/>
    </source>
</evidence>
<dbReference type="NCBIfam" id="TIGR00254">
    <property type="entry name" value="GGDEF"/>
    <property type="match status" value="1"/>
</dbReference>
<dbReference type="eggNOG" id="COG3706">
    <property type="taxonomic scope" value="Bacteria"/>
</dbReference>
<dbReference type="InterPro" id="IPR036890">
    <property type="entry name" value="HATPase_C_sf"/>
</dbReference>
<evidence type="ECO:0000259" key="16">
    <source>
        <dbReference type="PROSITE" id="PS50109"/>
    </source>
</evidence>
<feature type="modified residue" description="4-aspartylphosphate" evidence="13">
    <location>
        <position position="509"/>
    </location>
</feature>
<keyword evidence="6" id="KW-0812">Transmembrane</keyword>
<dbReference type="SUPFAM" id="SSF55874">
    <property type="entry name" value="ATPase domain of HSP90 chaperone/DNA topoisomerase II/histidine kinase"/>
    <property type="match status" value="1"/>
</dbReference>
<feature type="domain" description="GGDEF" evidence="18">
    <location>
        <begin position="869"/>
        <end position="998"/>
    </location>
</feature>
<feature type="domain" description="Histidine kinase" evidence="16">
    <location>
        <begin position="222"/>
        <end position="438"/>
    </location>
</feature>
<dbReference type="FunFam" id="3.30.565.10:FF:000010">
    <property type="entry name" value="Sensor histidine kinase RcsC"/>
    <property type="match status" value="1"/>
</dbReference>